<dbReference type="InterPro" id="IPR002013">
    <property type="entry name" value="SAC_dom"/>
</dbReference>
<evidence type="ECO:0000256" key="4">
    <source>
        <dbReference type="SAM" id="MobiDB-lite"/>
    </source>
</evidence>
<evidence type="ECO:0000313" key="7">
    <source>
        <dbReference type="Proteomes" id="UP000230423"/>
    </source>
</evidence>
<feature type="compositionally biased region" description="Acidic residues" evidence="4">
    <location>
        <begin position="432"/>
        <end position="451"/>
    </location>
</feature>
<evidence type="ECO:0000313" key="6">
    <source>
        <dbReference type="EMBL" id="PIO63966.1"/>
    </source>
</evidence>
<feature type="domain" description="SAC" evidence="5">
    <location>
        <begin position="78"/>
        <end position="143"/>
    </location>
</feature>
<dbReference type="InterPro" id="IPR043573">
    <property type="entry name" value="Fig4-like"/>
</dbReference>
<protein>
    <recommendedName>
        <fullName evidence="5">SAC domain-containing protein</fullName>
    </recommendedName>
</protein>
<gene>
    <name evidence="6" type="ORF">TELCIR_14419</name>
</gene>
<dbReference type="OrthoDB" id="405996at2759"/>
<feature type="region of interest" description="Disordered" evidence="4">
    <location>
        <begin position="406"/>
        <end position="452"/>
    </location>
</feature>
<comment type="subcellular location">
    <subcellularLocation>
        <location evidence="1">Endomembrane system</location>
    </subcellularLocation>
</comment>
<dbReference type="GO" id="GO:0043813">
    <property type="term" value="F:phosphatidylinositol-3,5-bisphosphate 5-phosphatase activity"/>
    <property type="evidence" value="ECO:0007669"/>
    <property type="project" value="InterPro"/>
</dbReference>
<feature type="non-terminal residue" evidence="6">
    <location>
        <position position="1"/>
    </location>
</feature>
<dbReference type="PANTHER" id="PTHR45738:SF5">
    <property type="entry name" value="POLYPHOSPHOINOSITIDE PHOSPHATASE"/>
    <property type="match status" value="1"/>
</dbReference>
<evidence type="ECO:0000256" key="3">
    <source>
        <dbReference type="ARBA" id="ARBA00023136"/>
    </source>
</evidence>
<dbReference type="PROSITE" id="PS50275">
    <property type="entry name" value="SAC"/>
    <property type="match status" value="2"/>
</dbReference>
<dbReference type="EMBL" id="KZ350356">
    <property type="protein sequence ID" value="PIO63966.1"/>
    <property type="molecule type" value="Genomic_DNA"/>
</dbReference>
<dbReference type="Pfam" id="PF02383">
    <property type="entry name" value="Syja_N"/>
    <property type="match status" value="2"/>
</dbReference>
<dbReference type="AlphaFoldDB" id="A0A2G9U0Z5"/>
<feature type="domain" description="SAC" evidence="5">
    <location>
        <begin position="151"/>
        <end position="224"/>
    </location>
</feature>
<reference evidence="6 7" key="1">
    <citation type="submission" date="2015-09" db="EMBL/GenBank/DDBJ databases">
        <title>Draft genome of the parasitic nematode Teladorsagia circumcincta isolate WARC Sus (inbred).</title>
        <authorList>
            <person name="Mitreva M."/>
        </authorList>
    </citation>
    <scope>NUCLEOTIDE SEQUENCE [LARGE SCALE GENOMIC DNA]</scope>
    <source>
        <strain evidence="6 7">S</strain>
    </source>
</reference>
<keyword evidence="2" id="KW-0378">Hydrolase</keyword>
<evidence type="ECO:0000256" key="1">
    <source>
        <dbReference type="ARBA" id="ARBA00004308"/>
    </source>
</evidence>
<dbReference type="GO" id="GO:0046856">
    <property type="term" value="P:phosphatidylinositol dephosphorylation"/>
    <property type="evidence" value="ECO:0007669"/>
    <property type="project" value="InterPro"/>
</dbReference>
<evidence type="ECO:0000259" key="5">
    <source>
        <dbReference type="PROSITE" id="PS50275"/>
    </source>
</evidence>
<dbReference type="GO" id="GO:0012505">
    <property type="term" value="C:endomembrane system"/>
    <property type="evidence" value="ECO:0007669"/>
    <property type="project" value="UniProtKB-SubCell"/>
</dbReference>
<dbReference type="PANTHER" id="PTHR45738">
    <property type="entry name" value="POLYPHOSPHOINOSITIDE PHOSPHATASE"/>
    <property type="match status" value="1"/>
</dbReference>
<evidence type="ECO:0000256" key="2">
    <source>
        <dbReference type="ARBA" id="ARBA00022801"/>
    </source>
</evidence>
<keyword evidence="3" id="KW-0472">Membrane</keyword>
<keyword evidence="7" id="KW-1185">Reference proteome</keyword>
<dbReference type="Proteomes" id="UP000230423">
    <property type="component" value="Unassembled WGS sequence"/>
</dbReference>
<sequence length="549" mass="62234">VYRSSAASNAKSNRKGSPGLIERISNAFGILGVVVTRANVIASFGYHSIYKIAEVAMISLAMDGLSTSTEEQRYVKLFQSVDLSTDFYFSYTYDLSRSLQENALSAKWDKDGERILSSDKKFVWNTFLLEPLRSNLGVLQTMWKQNKFFGMWSQDPATRGVVGKPLILVDIHEPHAQTAAAHFRELRKKYGNPVVVMNLVKRKEKRRHESLLHDQFLKAINYLNQFLPPSEHIAYLSFDVARCNKASTVSSNVLTKLEEIGFKAVQAHGWFQLCRAFEDLFDDHGDTMAWQYAGSQLVHSIKTYRKTAALQERSRDVIQTLSRYYSNTFGDYDKQAAINLFLGMFRWKQIIALGCTKKMISKNRKLLLREAVTSTHKIKTQNQKNVTKTIIADARALSLHGINQEGSSSGQFMKLWKSDSKEKTKKGGRGESEDEDDDTIEEEQPGDEVVESEPAWLRLVNGNNADEKQLRQSKSSVVLAPELQERHVLATGLQFAKEIYGLGRTSPSPETRSFYENYVNSGCYKFDAEPFYGKLNCVSIDIDRAKEAL</sequence>
<name>A0A2G9U0Z5_TELCI</name>
<accession>A0A2G9U0Z5</accession>
<organism evidence="6 7">
    <name type="scientific">Teladorsagia circumcincta</name>
    <name type="common">Brown stomach worm</name>
    <name type="synonym">Ostertagia circumcincta</name>
    <dbReference type="NCBI Taxonomy" id="45464"/>
    <lineage>
        <taxon>Eukaryota</taxon>
        <taxon>Metazoa</taxon>
        <taxon>Ecdysozoa</taxon>
        <taxon>Nematoda</taxon>
        <taxon>Chromadorea</taxon>
        <taxon>Rhabditida</taxon>
        <taxon>Rhabditina</taxon>
        <taxon>Rhabditomorpha</taxon>
        <taxon>Strongyloidea</taxon>
        <taxon>Trichostrongylidae</taxon>
        <taxon>Teladorsagia</taxon>
    </lineage>
</organism>
<proteinExistence type="predicted"/>